<accession>A0AAQ3X246</accession>
<evidence type="ECO:0000256" key="1">
    <source>
        <dbReference type="SAM" id="MobiDB-lite"/>
    </source>
</evidence>
<dbReference type="EMBL" id="CP144750">
    <property type="protein sequence ID" value="WVZ82161.1"/>
    <property type="molecule type" value="Genomic_DNA"/>
</dbReference>
<gene>
    <name evidence="2" type="ORF">U9M48_029454</name>
</gene>
<protein>
    <recommendedName>
        <fullName evidence="4">Retrotransposon gag domain-containing protein</fullName>
    </recommendedName>
</protein>
<proteinExistence type="predicted"/>
<evidence type="ECO:0008006" key="4">
    <source>
        <dbReference type="Google" id="ProtNLM"/>
    </source>
</evidence>
<feature type="region of interest" description="Disordered" evidence="1">
    <location>
        <begin position="468"/>
        <end position="539"/>
    </location>
</feature>
<dbReference type="PANTHER" id="PTHR47481:SF41">
    <property type="entry name" value="COPIA-LIKE POLYPROTEIN_RETROTRANSPOSON"/>
    <property type="match status" value="1"/>
</dbReference>
<organism evidence="2 3">
    <name type="scientific">Paspalum notatum var. saurae</name>
    <dbReference type="NCBI Taxonomy" id="547442"/>
    <lineage>
        <taxon>Eukaryota</taxon>
        <taxon>Viridiplantae</taxon>
        <taxon>Streptophyta</taxon>
        <taxon>Embryophyta</taxon>
        <taxon>Tracheophyta</taxon>
        <taxon>Spermatophyta</taxon>
        <taxon>Magnoliopsida</taxon>
        <taxon>Liliopsida</taxon>
        <taxon>Poales</taxon>
        <taxon>Poaceae</taxon>
        <taxon>PACMAD clade</taxon>
        <taxon>Panicoideae</taxon>
        <taxon>Andropogonodae</taxon>
        <taxon>Paspaleae</taxon>
        <taxon>Paspalinae</taxon>
        <taxon>Paspalum</taxon>
    </lineage>
</organism>
<feature type="compositionally biased region" description="Low complexity" evidence="1">
    <location>
        <begin position="520"/>
        <end position="539"/>
    </location>
</feature>
<dbReference type="AlphaFoldDB" id="A0AAQ3X246"/>
<dbReference type="Pfam" id="PF14223">
    <property type="entry name" value="Retrotran_gag_2"/>
    <property type="match status" value="1"/>
</dbReference>
<evidence type="ECO:0000313" key="2">
    <source>
        <dbReference type="EMBL" id="WVZ82161.1"/>
    </source>
</evidence>
<reference evidence="2 3" key="1">
    <citation type="submission" date="2024-02" db="EMBL/GenBank/DDBJ databases">
        <title>High-quality chromosome-scale genome assembly of Pensacola bahiagrass (Paspalum notatum Flugge var. saurae).</title>
        <authorList>
            <person name="Vega J.M."/>
            <person name="Podio M."/>
            <person name="Orjuela J."/>
            <person name="Siena L.A."/>
            <person name="Pessino S.C."/>
            <person name="Combes M.C."/>
            <person name="Mariac C."/>
            <person name="Albertini E."/>
            <person name="Pupilli F."/>
            <person name="Ortiz J.P.A."/>
            <person name="Leblanc O."/>
        </authorList>
    </citation>
    <scope>NUCLEOTIDE SEQUENCE [LARGE SCALE GENOMIC DNA]</scope>
    <source>
        <strain evidence="2">R1</strain>
        <tissue evidence="2">Leaf</tissue>
    </source>
</reference>
<evidence type="ECO:0000313" key="3">
    <source>
        <dbReference type="Proteomes" id="UP001341281"/>
    </source>
</evidence>
<feature type="compositionally biased region" description="Pro residues" evidence="1">
    <location>
        <begin position="477"/>
        <end position="486"/>
    </location>
</feature>
<name>A0AAQ3X246_PASNO</name>
<dbReference type="Proteomes" id="UP001341281">
    <property type="component" value="Chromosome 06"/>
</dbReference>
<keyword evidence="3" id="KW-1185">Reference proteome</keyword>
<dbReference type="PANTHER" id="PTHR47481">
    <property type="match status" value="1"/>
</dbReference>
<sequence>MAGIGGHRLPAGAWDGHGLIFPAAASSPAFVAVAEHVDPPPPAGLPTSGGLDPPPAASDLLLAASGGLATSAGLPASSAPPAASSMGAAAAAEAAAASAAARASLPLPLRPPASLHSVWAGPGWGALDLGAGWGPFGSVYTAGPSSYPAFVAIGDPPATDPALTAPLSVSRDSGRDGGQVFHEPSAGAALAAALRAAKAEAAAAQERARAAAIALERERAGADALARRVAEAERYLYGAPELPLPRGRVLRVGPALPTRLDPLRGVQNIRALVPVVLDPRSSSFSRWRDLVLLTLRRYALDDHVLLDTSAADRDPAWQRLDSIVLSWIFGTLSLDLQDIVRAPEGTARQTWQALEGKFLGNAEARALQLDAAFRTFEQGDLSVGEYCRRMKGMADALCDLGWPVEDRFLVLNIVRGLNDSYGHLKTWISNQKPFPSFLQIRDDLVLDEITRGFSKGSSSTVLVAATPAAPTSSSAPPAAPPAPATPPAHSLLGAPPPGPSGGGGGRGGRRRRSGRGGASHGSTSTPAPTPAAAGGAPWPSFSNPWSGRISMWPFQAPGGVLALSTSRRLCSLALLLLRRRRPGSHLLSLLWPGLLDGTRLRWLVRSAPWG</sequence>